<feature type="compositionally biased region" description="Low complexity" evidence="1">
    <location>
        <begin position="138"/>
        <end position="147"/>
    </location>
</feature>
<evidence type="ECO:0000256" key="1">
    <source>
        <dbReference type="SAM" id="MobiDB-lite"/>
    </source>
</evidence>
<feature type="region of interest" description="Disordered" evidence="1">
    <location>
        <begin position="684"/>
        <end position="723"/>
    </location>
</feature>
<dbReference type="OrthoDB" id="4821062at2759"/>
<dbReference type="GeneID" id="25292591"/>
<protein>
    <recommendedName>
        <fullName evidence="2">DUF6604 domain-containing protein</fullName>
    </recommendedName>
</protein>
<sequence>MLLNPSHKVTLSGLPPDVLDAYVRYKKGTRALVTWFIQYSPSPNRQVKKLPIKELESLAQIVSKKLRSLPDIVHFHFRETIAARTRLSKYFRHIDESADDEVTVNHEHFTTSLARIYDDLCACCGRPDTKSQPHSGRSRSSSLSDGLVNQYNGLSVEECQEYEDEESTSPISQGCPECTATSPPNCGGSGLDAHFADDELGTMLEVAAAVQRIQGISSSVEHCWHLAGKGNLSFTVASFVTNVAFASLRQVGIELLGRDENLALSVLHQMFCSFNRSGTVEAPSPNGNSESTNHLLLDQLQKIEQCLLHYRDRHPSSLVKASSASSTQKSNEYLQGSSIHDDTIIHHFISNILDLVTSKAIPTTIVRNSTPIYADLGYFVTHPDEQTQSWSAVLGLNLLITSSIAYHKSIGTSNAGSKCRLVALRLAQQASSQVKAMISDKICFPCRCSQTLAYHLQNLEEDLYSYARYKCWDLYFQSPWVAGNHALEILDLCHYYGIRLLNYRHYVGAVLHSYNVLKQLGGLAEIPILEKLCEQFRSVFFPGGNQPEANFRACWSRYIGARLKFNSKKGHKKRNSRDGWCMVVPPHAARRAAGLSLGLRNGDDEQQQEKHDCILYRIKQQDYHLSNGLWNSLDTSASPQSETKNSKKGRSSSTTSRSFESSKSKSSDSDTYFDRLLHLAHTVQRSVVSTPTQSDSDSDSEPDNSAPPAIAIEGDEVPDSHTDVSLPSARINLFTVFSKCALVVSRLSDSTHTSDTEKGINCICFASALLTGADRIVDNKKWGRVDSWKKSERECVNETKKAIKELFESVKEEEWVWNI</sequence>
<dbReference type="AlphaFoldDB" id="A0A0D2ILF8"/>
<feature type="domain" description="DUF6604" evidence="2">
    <location>
        <begin position="24"/>
        <end position="254"/>
    </location>
</feature>
<dbReference type="HOGENOM" id="CLU_409945_0_0_1"/>
<proteinExistence type="predicted"/>
<feature type="compositionally biased region" description="Low complexity" evidence="1">
    <location>
        <begin position="686"/>
        <end position="695"/>
    </location>
</feature>
<feature type="compositionally biased region" description="Basic and acidic residues" evidence="1">
    <location>
        <begin position="660"/>
        <end position="669"/>
    </location>
</feature>
<dbReference type="VEuPathDB" id="FungiDB:Z518_04520"/>
<dbReference type="RefSeq" id="XP_013273680.1">
    <property type="nucleotide sequence ID" value="XM_013418226.1"/>
</dbReference>
<dbReference type="Proteomes" id="UP000053617">
    <property type="component" value="Unassembled WGS sequence"/>
</dbReference>
<accession>A0A0D2ILF8</accession>
<keyword evidence="4" id="KW-1185">Reference proteome</keyword>
<evidence type="ECO:0000259" key="2">
    <source>
        <dbReference type="Pfam" id="PF20253"/>
    </source>
</evidence>
<reference evidence="3 4" key="1">
    <citation type="submission" date="2015-01" db="EMBL/GenBank/DDBJ databases">
        <title>The Genome Sequence of Rhinocladiella mackenzie CBS 650.93.</title>
        <authorList>
            <consortium name="The Broad Institute Genomics Platform"/>
            <person name="Cuomo C."/>
            <person name="de Hoog S."/>
            <person name="Gorbushina A."/>
            <person name="Stielow B."/>
            <person name="Teixiera M."/>
            <person name="Abouelleil A."/>
            <person name="Chapman S.B."/>
            <person name="Priest M."/>
            <person name="Young S.K."/>
            <person name="Wortman J."/>
            <person name="Nusbaum C."/>
            <person name="Birren B."/>
        </authorList>
    </citation>
    <scope>NUCLEOTIDE SEQUENCE [LARGE SCALE GENOMIC DNA]</scope>
    <source>
        <strain evidence="3 4">CBS 650.93</strain>
    </source>
</reference>
<dbReference type="PANTHER" id="PTHR38795">
    <property type="entry name" value="DUF6604 DOMAIN-CONTAINING PROTEIN"/>
    <property type="match status" value="1"/>
</dbReference>
<feature type="region of interest" description="Disordered" evidence="1">
    <location>
        <begin position="634"/>
        <end position="669"/>
    </location>
</feature>
<dbReference type="PANTHER" id="PTHR38795:SF1">
    <property type="entry name" value="DUF6604 DOMAIN-CONTAINING PROTEIN"/>
    <property type="match status" value="1"/>
</dbReference>
<organism evidence="3 4">
    <name type="scientific">Rhinocladiella mackenziei CBS 650.93</name>
    <dbReference type="NCBI Taxonomy" id="1442369"/>
    <lineage>
        <taxon>Eukaryota</taxon>
        <taxon>Fungi</taxon>
        <taxon>Dikarya</taxon>
        <taxon>Ascomycota</taxon>
        <taxon>Pezizomycotina</taxon>
        <taxon>Eurotiomycetes</taxon>
        <taxon>Chaetothyriomycetidae</taxon>
        <taxon>Chaetothyriales</taxon>
        <taxon>Herpotrichiellaceae</taxon>
        <taxon>Rhinocladiella</taxon>
    </lineage>
</organism>
<evidence type="ECO:0000313" key="4">
    <source>
        <dbReference type="Proteomes" id="UP000053617"/>
    </source>
</evidence>
<dbReference type="Pfam" id="PF20253">
    <property type="entry name" value="DUF6604"/>
    <property type="match status" value="1"/>
</dbReference>
<evidence type="ECO:0000313" key="3">
    <source>
        <dbReference type="EMBL" id="KIX06544.1"/>
    </source>
</evidence>
<feature type="region of interest" description="Disordered" evidence="1">
    <location>
        <begin position="128"/>
        <end position="147"/>
    </location>
</feature>
<dbReference type="InterPro" id="IPR046539">
    <property type="entry name" value="DUF6604"/>
</dbReference>
<gene>
    <name evidence="3" type="ORF">Z518_04520</name>
</gene>
<dbReference type="EMBL" id="KN847477">
    <property type="protein sequence ID" value="KIX06544.1"/>
    <property type="molecule type" value="Genomic_DNA"/>
</dbReference>
<name>A0A0D2ILF8_9EURO</name>